<keyword evidence="1" id="KW-0479">Metal-binding</keyword>
<evidence type="ECO:0000313" key="6">
    <source>
        <dbReference type="EMBL" id="GIX73749.1"/>
    </source>
</evidence>
<dbReference type="SUPFAM" id="SSF50978">
    <property type="entry name" value="WD40 repeat-like"/>
    <property type="match status" value="1"/>
</dbReference>
<dbReference type="EMBL" id="BPLR01002441">
    <property type="protein sequence ID" value="GIX73749.1"/>
    <property type="molecule type" value="Genomic_DNA"/>
</dbReference>
<evidence type="ECO:0000256" key="4">
    <source>
        <dbReference type="SAM" id="MobiDB-lite"/>
    </source>
</evidence>
<dbReference type="InterPro" id="IPR045189">
    <property type="entry name" value="UBR4-like"/>
</dbReference>
<feature type="domain" description="UBR-type" evidence="5">
    <location>
        <begin position="250"/>
        <end position="305"/>
    </location>
</feature>
<organism evidence="6 7">
    <name type="scientific">Caerostris extrusa</name>
    <name type="common">Bark spider</name>
    <name type="synonym">Caerostris bankana</name>
    <dbReference type="NCBI Taxonomy" id="172846"/>
    <lineage>
        <taxon>Eukaryota</taxon>
        <taxon>Metazoa</taxon>
        <taxon>Ecdysozoa</taxon>
        <taxon>Arthropoda</taxon>
        <taxon>Chelicerata</taxon>
        <taxon>Arachnida</taxon>
        <taxon>Araneae</taxon>
        <taxon>Araneomorphae</taxon>
        <taxon>Entelegynae</taxon>
        <taxon>Araneoidea</taxon>
        <taxon>Araneidae</taxon>
        <taxon>Caerostris</taxon>
    </lineage>
</organism>
<dbReference type="InterPro" id="IPR036322">
    <property type="entry name" value="WD40_repeat_dom_sf"/>
</dbReference>
<protein>
    <submittedName>
        <fullName evidence="6">E3 ubiquitin-protein ligase UBR4</fullName>
    </submittedName>
</protein>
<evidence type="ECO:0000256" key="1">
    <source>
        <dbReference type="ARBA" id="ARBA00022723"/>
    </source>
</evidence>
<evidence type="ECO:0000259" key="5">
    <source>
        <dbReference type="SMART" id="SM00396"/>
    </source>
</evidence>
<accession>A0AAV4MN33</accession>
<dbReference type="SMART" id="SM00396">
    <property type="entry name" value="ZnF_UBR1"/>
    <property type="match status" value="1"/>
</dbReference>
<comment type="caution">
    <text evidence="6">The sequence shown here is derived from an EMBL/GenBank/DDBJ whole genome shotgun (WGS) entry which is preliminary data.</text>
</comment>
<gene>
    <name evidence="6" type="primary">Ubr4</name>
    <name evidence="6" type="ORF">CEXT_700061</name>
</gene>
<evidence type="ECO:0000256" key="2">
    <source>
        <dbReference type="ARBA" id="ARBA00022771"/>
    </source>
</evidence>
<sequence length="904" mass="99323">MEGLLDKSAGKKAMETFFTDDSDNEEKNPTDKTLEKLCSYLCKMSKLGKVDSFTLQQWLGKVIFGGHTQQQAEEGNSVQENRLLLQSLTSYIVKQNSSVAEKVAHTFLSAMIPMGSQILSPASEGIGFSELMVVMAILSGAGSGTGHYQLFQATPAWLELCKKYLAQKDVLEKLESNVSGGKHQIMMESCCYLLSYMAEIVGALRLQSDKLAGINRTGTASPPCDGDLHHPEIDSDWAEDMGPDEEESAGEDSVSLSYMQMIDGAGVCTICAKVCHKDHDVTYAKFGSFFCDCGAKEDGNCQALVKRNPKITSETNVPAPSTSGFTFGTDSILPSSLRRRPSSPLLQSSTSIPSTVLELMQYLMPAISQSCQRNSPIGSSIRAQNALLELHSQDKVFEQSEQLMVPTLGSQEGAFENVRMNYSGEQGQTIRQLISSHMIRRVAMCCLASPQGKRQHLAVSHEKGKITLLQLSALLKQADSSKRKLTLTRLASAPVPFVVLSITGNPYNEDFLAVCGLKDCHILTFSGSGSVSDHLVLHPQLESGNYIIKAIWLPGSQTELALVTADMVKIYDLSQDALSPQFFFLLPSEKIRDCCFIFSDDGQRHLVLMSSAGHIYYQPMVEESSAKHGPFYVTNILETKHTELKDSNGMIGGGGVSIYYSHTLQLLFFSYTQGKSFIAPLSRISPQLSQMFLIQMKNNSNNGNNSGNSKPSPQPLCQWSEVANHPGLILAQMQASNNPVILMVKPDAVFGSDKLLAHTSFSTCNFYNSQQKPSKKKKAAKSGRPVGSVSFPIDFFEHCTGMNDVEFGGNDVLQVYNTQQIKHRLNTTGLYIASTKPAGFTIEVNNSDNSMVMVGCRILVGNQDVQRAPSYIEIFGRSIQINLTRSRWYDFPFSRKNLLQLTKN</sequence>
<dbReference type="AlphaFoldDB" id="A0AAV4MN33"/>
<dbReference type="Proteomes" id="UP001054945">
    <property type="component" value="Unassembled WGS sequence"/>
</dbReference>
<feature type="region of interest" description="Disordered" evidence="4">
    <location>
        <begin position="218"/>
        <end position="252"/>
    </location>
</feature>
<dbReference type="PANTHER" id="PTHR21725:SF1">
    <property type="entry name" value="E3 UBIQUITIN-PROTEIN LIGASE UBR4"/>
    <property type="match status" value="1"/>
</dbReference>
<feature type="compositionally biased region" description="Acidic residues" evidence="4">
    <location>
        <begin position="234"/>
        <end position="250"/>
    </location>
</feature>
<evidence type="ECO:0000256" key="3">
    <source>
        <dbReference type="ARBA" id="ARBA00022833"/>
    </source>
</evidence>
<evidence type="ECO:0000313" key="7">
    <source>
        <dbReference type="Proteomes" id="UP001054945"/>
    </source>
</evidence>
<dbReference type="InterPro" id="IPR003126">
    <property type="entry name" value="Znf_UBR"/>
</dbReference>
<keyword evidence="3" id="KW-0862">Zinc</keyword>
<keyword evidence="7" id="KW-1185">Reference proteome</keyword>
<proteinExistence type="predicted"/>
<reference evidence="6 7" key="1">
    <citation type="submission" date="2021-06" db="EMBL/GenBank/DDBJ databases">
        <title>Caerostris extrusa draft genome.</title>
        <authorList>
            <person name="Kono N."/>
            <person name="Arakawa K."/>
        </authorList>
    </citation>
    <scope>NUCLEOTIDE SEQUENCE [LARGE SCALE GENOMIC DNA]</scope>
</reference>
<dbReference type="GO" id="GO:0008270">
    <property type="term" value="F:zinc ion binding"/>
    <property type="evidence" value="ECO:0007669"/>
    <property type="project" value="UniProtKB-KW"/>
</dbReference>
<keyword evidence="2" id="KW-0863">Zinc-finger</keyword>
<dbReference type="PANTHER" id="PTHR21725">
    <property type="entry name" value="E3 UBIQUITIN-PROTEIN LIGASE UBR4"/>
    <property type="match status" value="1"/>
</dbReference>
<name>A0AAV4MN33_CAEEX</name>
<dbReference type="Pfam" id="PF19423">
    <property type="entry name" value="E3_UBR4_N"/>
    <property type="match status" value="1"/>
</dbReference>
<dbReference type="InterPro" id="IPR045841">
    <property type="entry name" value="E3_UBR4_N"/>
</dbReference>